<evidence type="ECO:0000259" key="1">
    <source>
        <dbReference type="SMART" id="SM01043"/>
    </source>
</evidence>
<dbReference type="InterPro" id="IPR049945">
    <property type="entry name" value="AAA_22"/>
</dbReference>
<dbReference type="Pfam" id="PF13401">
    <property type="entry name" value="AAA_22"/>
    <property type="match status" value="1"/>
</dbReference>
<dbReference type="SMART" id="SM01043">
    <property type="entry name" value="BTAD"/>
    <property type="match status" value="1"/>
</dbReference>
<keyword evidence="3" id="KW-1185">Reference proteome</keyword>
<proteinExistence type="predicted"/>
<comment type="caution">
    <text evidence="2">The sequence shown here is derived from an EMBL/GenBank/DDBJ whole genome shotgun (WGS) entry which is preliminary data.</text>
</comment>
<accession>K6V796</accession>
<feature type="non-terminal residue" evidence="2">
    <location>
        <position position="876"/>
    </location>
</feature>
<dbReference type="Gene3D" id="1.25.40.10">
    <property type="entry name" value="Tetratricopeptide repeat domain"/>
    <property type="match status" value="1"/>
</dbReference>
<protein>
    <submittedName>
        <fullName evidence="2">Putative AfsR family transcriptional regulator</fullName>
    </submittedName>
</protein>
<dbReference type="eggNOG" id="COG3629">
    <property type="taxonomic scope" value="Bacteria"/>
</dbReference>
<dbReference type="Gene3D" id="1.10.10.10">
    <property type="entry name" value="Winged helix-like DNA-binding domain superfamily/Winged helix DNA-binding domain"/>
    <property type="match status" value="1"/>
</dbReference>
<organism evidence="2 3">
    <name type="scientific">Gordonia rhizosphera NBRC 16068</name>
    <dbReference type="NCBI Taxonomy" id="1108045"/>
    <lineage>
        <taxon>Bacteria</taxon>
        <taxon>Bacillati</taxon>
        <taxon>Actinomycetota</taxon>
        <taxon>Actinomycetes</taxon>
        <taxon>Mycobacteriales</taxon>
        <taxon>Gordoniaceae</taxon>
        <taxon>Gordonia</taxon>
    </lineage>
</organism>
<feature type="domain" description="Bacterial transcriptional activator" evidence="1">
    <location>
        <begin position="62"/>
        <end position="206"/>
    </location>
</feature>
<dbReference type="EMBL" id="BAHC01000164">
    <property type="protein sequence ID" value="GAB92108.1"/>
    <property type="molecule type" value="Genomic_DNA"/>
</dbReference>
<reference evidence="2 3" key="1">
    <citation type="submission" date="2012-08" db="EMBL/GenBank/DDBJ databases">
        <title>Whole genome shotgun sequence of Gordonia rhizosphera NBRC 16068.</title>
        <authorList>
            <person name="Takarada H."/>
            <person name="Isaki S."/>
            <person name="Hosoyama A."/>
            <person name="Tsuchikane K."/>
            <person name="Katsumata H."/>
            <person name="Baba S."/>
            <person name="Ohji S."/>
            <person name="Yamazaki S."/>
            <person name="Fujita N."/>
        </authorList>
    </citation>
    <scope>NUCLEOTIDE SEQUENCE [LARGE SCALE GENOMIC DNA]</scope>
    <source>
        <strain evidence="2 3">NBRC 16068</strain>
    </source>
</reference>
<dbReference type="CDD" id="cd15831">
    <property type="entry name" value="BTAD"/>
    <property type="match status" value="1"/>
</dbReference>
<dbReference type="STRING" id="1108045.GORHZ_164_00010"/>
<dbReference type="InterPro" id="IPR036388">
    <property type="entry name" value="WH-like_DNA-bd_sf"/>
</dbReference>
<dbReference type="SUPFAM" id="SSF48452">
    <property type="entry name" value="TPR-like"/>
    <property type="match status" value="1"/>
</dbReference>
<evidence type="ECO:0000313" key="2">
    <source>
        <dbReference type="EMBL" id="GAB92108.1"/>
    </source>
</evidence>
<dbReference type="Pfam" id="PF03704">
    <property type="entry name" value="BTAD"/>
    <property type="match status" value="1"/>
</dbReference>
<dbReference type="AlphaFoldDB" id="K6V796"/>
<dbReference type="PANTHER" id="PTHR47691:SF3">
    <property type="entry name" value="HTH-TYPE TRANSCRIPTIONAL REGULATOR RV0890C-RELATED"/>
    <property type="match status" value="1"/>
</dbReference>
<dbReference type="Gene3D" id="3.40.50.300">
    <property type="entry name" value="P-loop containing nucleotide triphosphate hydrolases"/>
    <property type="match status" value="1"/>
</dbReference>
<dbReference type="GO" id="GO:0016887">
    <property type="term" value="F:ATP hydrolysis activity"/>
    <property type="evidence" value="ECO:0007669"/>
    <property type="project" value="InterPro"/>
</dbReference>
<dbReference type="SUPFAM" id="SSF52540">
    <property type="entry name" value="P-loop containing nucleoside triphosphate hydrolases"/>
    <property type="match status" value="1"/>
</dbReference>
<dbReference type="PANTHER" id="PTHR47691">
    <property type="entry name" value="REGULATOR-RELATED"/>
    <property type="match status" value="1"/>
</dbReference>
<dbReference type="InterPro" id="IPR011990">
    <property type="entry name" value="TPR-like_helical_dom_sf"/>
</dbReference>
<dbReference type="InterPro" id="IPR005158">
    <property type="entry name" value="BTAD"/>
</dbReference>
<dbReference type="Proteomes" id="UP000008363">
    <property type="component" value="Unassembled WGS sequence"/>
</dbReference>
<name>K6V796_9ACTN</name>
<gene>
    <name evidence="2" type="ORF">GORHZ_164_00010</name>
</gene>
<dbReference type="InterPro" id="IPR027417">
    <property type="entry name" value="P-loop_NTPase"/>
</dbReference>
<dbReference type="eggNOG" id="COG3903">
    <property type="taxonomic scope" value="Bacteria"/>
</dbReference>
<sequence length="876" mass="94025">MADVDWLADILWPDHPPAAPDAALQNLIFRLRGQLRDRGVSDALRVVTAAPGYSLVVDRSDVDSLLFMDRCHNAEALVATDPAAAVETVDAAESLWQGRAYGEFSDQPWVRSEVEALGQMRVHTAEVAAEAQLRTGHAAEAATRLAAIADEHPYRESLHLLLMQALWRADRAADALEVYRTLRQRLSVDLGTEPAQRVQDLHTRILSGAPSRSVAQATPAGAEEVTGSIIGRTDDLAELEQRLGDSGMVTVVGPGGVGKTALVRRFVRDRDNVWFTELSAVSTPDAVVHSVVSATGVTVRRDLDVLDALTESLVPRTGLLVLDNCEHVADTAAELARTVRGRCRGVTILATSRVALGIDGEQVSVLEPLDTPSPGASASSIAESPSVQLFCARAHARDRRFALTDENASAVAEICRRLDGLPLGLELAATKARAIPPEVLVQRLQWRFRILRGARATAPRHRSLHALVDWSYGLLSEASRRLFDTLAVFPSRFDLDDAEELAESTGALARPDVADAVAELVDTSMLAVESGGYHMLETLRAFGIRQLEDSEHLEAVRAAHAAWVADWLAPLGRDLFGPGHVAAAARVTTRLDDIRAAIECVTDRDPQVASRLLEGVIPYLELSMSTEVTGWARRVIARLPSPDEHGDGAAAWAVAAGGARFDGDLSAAERYARTGLASQPAPAVEAYLLMMLEEVALFQGDADTALLRAHAVQDTAVAAQMAGVAHMAAATTVLIRVYQGQASGDGGCSGDHCTVAIELAATCDSSGEDVVAAWCRYVAGECILDSDPVRAATLLDSSIAEAKRNGDRYLLGVAMVSRASIEARHGSPEMAAELFVDVVGHWRDAGNWTHQWVSLRTVVDILARLDRFEPAALLLD</sequence>
<evidence type="ECO:0000313" key="3">
    <source>
        <dbReference type="Proteomes" id="UP000008363"/>
    </source>
</evidence>